<proteinExistence type="predicted"/>
<reference evidence="1" key="1">
    <citation type="journal article" date="2020" name="Mol. Plant Microbe Interact.">
        <title>Genome Sequence of the Biocontrol Agent Coniothyrium minitans strain Conio (IMI 134523).</title>
        <authorList>
            <person name="Patel D."/>
            <person name="Shittu T.A."/>
            <person name="Baroncelli R."/>
            <person name="Muthumeenakshi S."/>
            <person name="Osborne T.H."/>
            <person name="Janganan T.K."/>
            <person name="Sreenivasaprasad S."/>
        </authorList>
    </citation>
    <scope>NUCLEOTIDE SEQUENCE</scope>
    <source>
        <strain evidence="1">Conio</strain>
    </source>
</reference>
<sequence>MLLQLSLHPLSARTYNQLRTIVAEAWESISPDHLDSIVNTIGERCRDVIAAKGGHTKW</sequence>
<name>A0A9P6GFV7_9PLEO</name>
<dbReference type="GO" id="GO:0003676">
    <property type="term" value="F:nucleic acid binding"/>
    <property type="evidence" value="ECO:0007669"/>
    <property type="project" value="InterPro"/>
</dbReference>
<gene>
    <name evidence="1" type="ORF">PMIN01_06336</name>
</gene>
<protein>
    <submittedName>
        <fullName evidence="1">Uncharacterized protein</fullName>
    </submittedName>
</protein>
<keyword evidence="2" id="KW-1185">Reference proteome</keyword>
<organism evidence="1 2">
    <name type="scientific">Paraphaeosphaeria minitans</name>
    <dbReference type="NCBI Taxonomy" id="565426"/>
    <lineage>
        <taxon>Eukaryota</taxon>
        <taxon>Fungi</taxon>
        <taxon>Dikarya</taxon>
        <taxon>Ascomycota</taxon>
        <taxon>Pezizomycotina</taxon>
        <taxon>Dothideomycetes</taxon>
        <taxon>Pleosporomycetidae</taxon>
        <taxon>Pleosporales</taxon>
        <taxon>Massarineae</taxon>
        <taxon>Didymosphaeriaceae</taxon>
        <taxon>Paraphaeosphaeria</taxon>
    </lineage>
</organism>
<evidence type="ECO:0000313" key="1">
    <source>
        <dbReference type="EMBL" id="KAF9734931.1"/>
    </source>
</evidence>
<dbReference type="Proteomes" id="UP000756921">
    <property type="component" value="Unassembled WGS sequence"/>
</dbReference>
<dbReference type="Gene3D" id="3.30.420.10">
    <property type="entry name" value="Ribonuclease H-like superfamily/Ribonuclease H"/>
    <property type="match status" value="1"/>
</dbReference>
<accession>A0A9P6GFV7</accession>
<evidence type="ECO:0000313" key="2">
    <source>
        <dbReference type="Proteomes" id="UP000756921"/>
    </source>
</evidence>
<dbReference type="AlphaFoldDB" id="A0A9P6GFV7"/>
<dbReference type="OrthoDB" id="5410741at2759"/>
<comment type="caution">
    <text evidence="1">The sequence shown here is derived from an EMBL/GenBank/DDBJ whole genome shotgun (WGS) entry which is preliminary data.</text>
</comment>
<dbReference type="InterPro" id="IPR036397">
    <property type="entry name" value="RNaseH_sf"/>
</dbReference>
<dbReference type="EMBL" id="WJXW01000006">
    <property type="protein sequence ID" value="KAF9734931.1"/>
    <property type="molecule type" value="Genomic_DNA"/>
</dbReference>